<evidence type="ECO:0000313" key="5">
    <source>
        <dbReference type="Proteomes" id="UP000027822"/>
    </source>
</evidence>
<dbReference type="InterPro" id="IPR057252">
    <property type="entry name" value="CoiA_C"/>
</dbReference>
<dbReference type="EMBL" id="JOTN01000004">
    <property type="protein sequence ID" value="KEK20224.1"/>
    <property type="molecule type" value="Genomic_DNA"/>
</dbReference>
<dbReference type="PIRSF" id="PIRSF007487">
    <property type="entry name" value="Competence-induced_CoiA_bac"/>
    <property type="match status" value="1"/>
</dbReference>
<sequence length="421" mass="50232">MGEKGSDNVFVAKRENGQLLHLLHSWNEKQLRMIREKERFFCPVCHLEVGLRIGKQNRWHFAHKKSDNCLAHFERESVYHMRGKAQLYRWFQSQNLQVEVEHYLPNIKQRPDLFVTIENRKFAIEYQCATISNNEWLKRTHSYWKEGIQIIWVLGGNRLKHHNAYGLSLSSFHSLCTQYYPHPYLLYFCPNEKSFFKGSPLIPFSSSIVFSHLIHLPLRTTTFSSLLERFPFSIGGLKTEWLQKKRYLRSNSLQIWKYSQRSFLHLLYEKQIPPFYFPPEIGVPLPSSLSFQTHPFLWQAYIVLELLESLATGEYISLHTVFQYVSRHKGIRLRHLPYFPKNFWEEAVKEYMRFLCRIGQVEEVSLYKYRKKRSFSIVKMEGEMSNLDEEMVCAALSLFESKYNMIDRKEDIIERCEKGIT</sequence>
<name>A0A073JYT5_9BACI</name>
<keyword evidence="5" id="KW-1185">Reference proteome</keyword>
<dbReference type="Proteomes" id="UP000027822">
    <property type="component" value="Unassembled WGS sequence"/>
</dbReference>
<protein>
    <submittedName>
        <fullName evidence="4">Competence protein</fullName>
    </submittedName>
</protein>
<dbReference type="Pfam" id="PF06054">
    <property type="entry name" value="CoiA_nuc"/>
    <property type="match status" value="1"/>
</dbReference>
<evidence type="ECO:0000313" key="4">
    <source>
        <dbReference type="EMBL" id="KEK20224.1"/>
    </source>
</evidence>
<reference evidence="4 5" key="1">
    <citation type="submission" date="2014-06" db="EMBL/GenBank/DDBJ databases">
        <title>Draft genome sequence of Bacillus manliponensis JCM 15802 (MCCC 1A00708).</title>
        <authorList>
            <person name="Lai Q."/>
            <person name="Liu Y."/>
            <person name="Shao Z."/>
        </authorList>
    </citation>
    <scope>NUCLEOTIDE SEQUENCE [LARGE SCALE GENOMIC DNA]</scope>
    <source>
        <strain evidence="4 5">JCM 15802</strain>
    </source>
</reference>
<feature type="domain" description="Competence protein CoiA C-terminal" evidence="3">
    <location>
        <begin position="240"/>
        <end position="379"/>
    </location>
</feature>
<proteinExistence type="predicted"/>
<feature type="domain" description="Competence protein CoiA nuclease-like" evidence="1">
    <location>
        <begin position="76"/>
        <end position="229"/>
    </location>
</feature>
<evidence type="ECO:0000259" key="3">
    <source>
        <dbReference type="Pfam" id="PF25166"/>
    </source>
</evidence>
<dbReference type="STRING" id="574376.BAMA_17420"/>
<dbReference type="InterPro" id="IPR010330">
    <property type="entry name" value="CoiA_nuc"/>
</dbReference>
<feature type="domain" description="Competence protein CoiA-like N-terminal" evidence="2">
    <location>
        <begin position="23"/>
        <end position="71"/>
    </location>
</feature>
<dbReference type="Pfam" id="PF25166">
    <property type="entry name" value="CoiA_C"/>
    <property type="match status" value="1"/>
</dbReference>
<dbReference type="eggNOG" id="COG4469">
    <property type="taxonomic scope" value="Bacteria"/>
</dbReference>
<dbReference type="OrthoDB" id="3784230at2"/>
<accession>A0A073JYT5</accession>
<comment type="caution">
    <text evidence="4">The sequence shown here is derived from an EMBL/GenBank/DDBJ whole genome shotgun (WGS) entry which is preliminary data.</text>
</comment>
<dbReference type="Pfam" id="PF25164">
    <property type="entry name" value="CoiA_N"/>
    <property type="match status" value="1"/>
</dbReference>
<dbReference type="AlphaFoldDB" id="A0A073JYT5"/>
<evidence type="ECO:0000259" key="1">
    <source>
        <dbReference type="Pfam" id="PF06054"/>
    </source>
</evidence>
<dbReference type="InterPro" id="IPR021176">
    <property type="entry name" value="Competence-induced_CoiA"/>
</dbReference>
<evidence type="ECO:0000259" key="2">
    <source>
        <dbReference type="Pfam" id="PF25164"/>
    </source>
</evidence>
<gene>
    <name evidence="4" type="ORF">BAMA_17420</name>
</gene>
<dbReference type="InterPro" id="IPR057253">
    <property type="entry name" value="CoiA-like_N"/>
</dbReference>
<organism evidence="4 5">
    <name type="scientific">Bacillus manliponensis</name>
    <dbReference type="NCBI Taxonomy" id="574376"/>
    <lineage>
        <taxon>Bacteria</taxon>
        <taxon>Bacillati</taxon>
        <taxon>Bacillota</taxon>
        <taxon>Bacilli</taxon>
        <taxon>Bacillales</taxon>
        <taxon>Bacillaceae</taxon>
        <taxon>Bacillus</taxon>
        <taxon>Bacillus cereus group</taxon>
    </lineage>
</organism>